<evidence type="ECO:0000313" key="2">
    <source>
        <dbReference type="EMBL" id="NNH12606.1"/>
    </source>
</evidence>
<dbReference type="RefSeq" id="WP_053822392.1">
    <property type="nucleotide sequence ID" value="NZ_BAAAEB010000026.1"/>
</dbReference>
<gene>
    <name evidence="2" type="ORF">HLB16_17185</name>
</gene>
<evidence type="ECO:0000313" key="3">
    <source>
        <dbReference type="Proteomes" id="UP000542973"/>
    </source>
</evidence>
<dbReference type="EMBL" id="JABEMD010000030">
    <property type="protein sequence ID" value="NNH12606.1"/>
    <property type="molecule type" value="Genomic_DNA"/>
</dbReference>
<feature type="chain" id="PRO_5032290476" description="Copper-binding protein" evidence="1">
    <location>
        <begin position="31"/>
        <end position="197"/>
    </location>
</feature>
<sequence>MRNDRDSTIRRGARALALAGAMAWVLTAGAVGEANAQTAPATTAAEVVRIDATNAVLVRGPQGQLTELMTGDEARHFGTVNAGDRLTVTRGPARITKLEPLPSRNVATAESVDRLSRRLDDGRPGVVREITTTATAEIIAVDPIGRTVTFRGPRNAEHAARADDISIDVAGLRPGQMARIVYRETVEITREGAAGAR</sequence>
<comment type="caution">
    <text evidence="2">The sequence shown here is derived from an EMBL/GenBank/DDBJ whole genome shotgun (WGS) entry which is preliminary data.</text>
</comment>
<dbReference type="AlphaFoldDB" id="A0A849BE18"/>
<reference evidence="2 3" key="1">
    <citation type="submission" date="2020-05" db="EMBL/GenBank/DDBJ databases">
        <title>MicrobeNet Type strains.</title>
        <authorList>
            <person name="Nicholson A.C."/>
        </authorList>
    </citation>
    <scope>NUCLEOTIDE SEQUENCE [LARGE SCALE GENOMIC DNA]</scope>
    <source>
        <strain evidence="2 3">ATCC 700815</strain>
    </source>
</reference>
<proteinExistence type="predicted"/>
<evidence type="ECO:0008006" key="4">
    <source>
        <dbReference type="Google" id="ProtNLM"/>
    </source>
</evidence>
<organism evidence="2 3">
    <name type="scientific">Cupriavidus gilardii</name>
    <dbReference type="NCBI Taxonomy" id="82541"/>
    <lineage>
        <taxon>Bacteria</taxon>
        <taxon>Pseudomonadati</taxon>
        <taxon>Pseudomonadota</taxon>
        <taxon>Betaproteobacteria</taxon>
        <taxon>Burkholderiales</taxon>
        <taxon>Burkholderiaceae</taxon>
        <taxon>Cupriavidus</taxon>
    </lineage>
</organism>
<accession>A0A849BE18</accession>
<evidence type="ECO:0000256" key="1">
    <source>
        <dbReference type="SAM" id="SignalP"/>
    </source>
</evidence>
<feature type="signal peptide" evidence="1">
    <location>
        <begin position="1"/>
        <end position="30"/>
    </location>
</feature>
<keyword evidence="1" id="KW-0732">Signal</keyword>
<protein>
    <recommendedName>
        <fullName evidence="4">Copper-binding protein</fullName>
    </recommendedName>
</protein>
<dbReference type="Proteomes" id="UP000542973">
    <property type="component" value="Unassembled WGS sequence"/>
</dbReference>
<name>A0A849BE18_9BURK</name>